<feature type="compositionally biased region" description="Basic and acidic residues" evidence="7">
    <location>
        <begin position="184"/>
        <end position="199"/>
    </location>
</feature>
<name>A0AAD8MJZ7_9APIA</name>
<dbReference type="PANTHER" id="PTHR45821:SF5">
    <property type="entry name" value="SNF2 DOMAIN-CONTAINING PROTEIN CLASSY 4"/>
    <property type="match status" value="1"/>
</dbReference>
<accession>A0AAD8MJZ7</accession>
<keyword evidence="2" id="KW-0547">Nucleotide-binding</keyword>
<reference evidence="10" key="2">
    <citation type="submission" date="2023-05" db="EMBL/GenBank/DDBJ databases">
        <authorList>
            <person name="Schelkunov M.I."/>
        </authorList>
    </citation>
    <scope>NUCLEOTIDE SEQUENCE</scope>
    <source>
        <strain evidence="10">Hsosn_3</strain>
        <tissue evidence="10">Leaf</tissue>
    </source>
</reference>
<dbReference type="PROSITE" id="PS51192">
    <property type="entry name" value="HELICASE_ATP_BIND_1"/>
    <property type="match status" value="1"/>
</dbReference>
<dbReference type="SMART" id="SM00487">
    <property type="entry name" value="DEXDc"/>
    <property type="match status" value="1"/>
</dbReference>
<reference evidence="10" key="1">
    <citation type="submission" date="2023-02" db="EMBL/GenBank/DDBJ databases">
        <title>Genome of toxic invasive species Heracleum sosnowskyi carries increased number of genes despite the absence of recent whole-genome duplications.</title>
        <authorList>
            <person name="Schelkunov M."/>
            <person name="Shtratnikova V."/>
            <person name="Makarenko M."/>
            <person name="Klepikova A."/>
            <person name="Omelchenko D."/>
            <person name="Novikova G."/>
            <person name="Obukhova E."/>
            <person name="Bogdanov V."/>
            <person name="Penin A."/>
            <person name="Logacheva M."/>
        </authorList>
    </citation>
    <scope>NUCLEOTIDE SEQUENCE</scope>
    <source>
        <strain evidence="10">Hsosn_3</strain>
        <tissue evidence="10">Leaf</tissue>
    </source>
</reference>
<dbReference type="GO" id="GO:0005634">
    <property type="term" value="C:nucleus"/>
    <property type="evidence" value="ECO:0007669"/>
    <property type="project" value="UniProtKB-SubCell"/>
</dbReference>
<keyword evidence="4" id="KW-0347">Helicase</keyword>
<dbReference type="SUPFAM" id="SSF52540">
    <property type="entry name" value="P-loop containing nucleoside triphosphate hydrolases"/>
    <property type="match status" value="2"/>
</dbReference>
<feature type="compositionally biased region" description="Basic residues" evidence="7">
    <location>
        <begin position="79"/>
        <end position="94"/>
    </location>
</feature>
<dbReference type="Gene3D" id="3.40.50.10810">
    <property type="entry name" value="Tandem AAA-ATPase domain"/>
    <property type="match status" value="1"/>
</dbReference>
<dbReference type="Proteomes" id="UP001237642">
    <property type="component" value="Unassembled WGS sequence"/>
</dbReference>
<dbReference type="InterPro" id="IPR014001">
    <property type="entry name" value="Helicase_ATP-bd"/>
</dbReference>
<comment type="subcellular location">
    <subcellularLocation>
        <location evidence="1">Nucleus</location>
    </subcellularLocation>
</comment>
<evidence type="ECO:0000256" key="3">
    <source>
        <dbReference type="ARBA" id="ARBA00022801"/>
    </source>
</evidence>
<evidence type="ECO:0000256" key="2">
    <source>
        <dbReference type="ARBA" id="ARBA00022741"/>
    </source>
</evidence>
<evidence type="ECO:0000256" key="5">
    <source>
        <dbReference type="ARBA" id="ARBA00022840"/>
    </source>
</evidence>
<feature type="compositionally biased region" description="Basic and acidic residues" evidence="7">
    <location>
        <begin position="212"/>
        <end position="223"/>
    </location>
</feature>
<evidence type="ECO:0000313" key="10">
    <source>
        <dbReference type="EMBL" id="KAK1374898.1"/>
    </source>
</evidence>
<dbReference type="Pfam" id="PF00271">
    <property type="entry name" value="Helicase_C"/>
    <property type="match status" value="1"/>
</dbReference>
<dbReference type="Pfam" id="PF00176">
    <property type="entry name" value="SNF2-rel_dom"/>
    <property type="match status" value="1"/>
</dbReference>
<comment type="caution">
    <text evidence="10">The sequence shown here is derived from an EMBL/GenBank/DDBJ whole genome shotgun (WGS) entry which is preliminary data.</text>
</comment>
<evidence type="ECO:0000256" key="1">
    <source>
        <dbReference type="ARBA" id="ARBA00004123"/>
    </source>
</evidence>
<dbReference type="Gene3D" id="3.40.50.300">
    <property type="entry name" value="P-loop containing nucleotide triphosphate hydrolases"/>
    <property type="match status" value="1"/>
</dbReference>
<dbReference type="CDD" id="cd18793">
    <property type="entry name" value="SF2_C_SNF"/>
    <property type="match status" value="1"/>
</dbReference>
<sequence length="1117" mass="126552">MKKTRSLSEILVQLVGSEKSVSKRVRDNSSSIERNSKDKRKRLKTAGDQVSEQESNGVSPVECIDVHDDDQDLSGVSGKKCKSSGHLKSRKNGKRGSMSVDHAQKAEPKRVDLRMYIKEECNVSDDDGGVEIICEVFNAPNAKFVKIEGEGEHAHILNKSMDVLKFVEGKKHEASNDSFVYDDSLSKDNNDVVNDKNDIVVDDDDDDDDDHDDKGKKGGRDGVRNCNLEKVQVKDEVENSNDVQRIDGNGKRGSFSDNESDNRSGTSKKGRKVGIKNNESNVKNGEKKSTDSRRVGKRLRLSSVNETGTIEMNPINIINPLPPTEFDEMSFSSESDDDDNESCREDVCKESGENQIIPMTTGNTDKVVVLNAKNVSQILANSLLDVGEGQLENFAASHGIEPVKEVSIYKFRFADEDSKPVEKSEFEKEIDRLFAEMDMHLTSEQIGSTPLEDDNSALIRTQTDCTTLCSQGIHHLVFKEQVGTVCKFCSHVEREIRYILPPLSKPSSRRREKNSWVEAECPFSLDHFQVTGAENHASENHRTSGTVWDLIPGTRNTMYEHQREGFEFIWRNIAGGTIIEKLQKPLSSSGSGCIISHAPGTGKTRLTLIFLQSFMKMYPESRPVIIAPKSLLLTWEEEFKKWNVDIPFHNLNNLEFSGQENAAALGLSKKGRGSKNNETVTRLVKLFSWKLEKSILGITYGLFEKLVGAETRKVGDCNPVVQQMGQSLLKLPTLLVLDEGHTPRNNGSYLYRSLFEVETERRIILSGTPFQNNFKELYNTLRLVNPKFCKTSKSEWASLTKKLKLLKETISPFVHVHKGRILQENCPGLNDAMILLRPTDLQKTLIDLLIDLVKPEQRNNYLQFSHVMSIVSVHPSLLPDCWFQEQQFSAYKERLEKLKKDPYSGAKTKFVIELCRLSEALDEKVLIFSQFIDPLIFIKEQLQTQYKWVEGREVLYMHGSLEPKQRQSLITALNDPKSKVRVLLASIKACSEGIHLVGASRVVFLDVVWNPSVERQAISRAYRIGQKKIVYTYHLIAGKMEVDKYKRQIEKDRFSDMVFSCKDGIVSCKENMPDKVFEDKILEEMFQRNDKLGGMFEKILYQPRESNLVDTFDLVEK</sequence>
<keyword evidence="6" id="KW-0539">Nucleus</keyword>
<dbReference type="PANTHER" id="PTHR45821">
    <property type="entry name" value="SNF2 DOMAIN-CONTAINING PROTEIN CLASSY 2-RELATED"/>
    <property type="match status" value="1"/>
</dbReference>
<dbReference type="InterPro" id="IPR038718">
    <property type="entry name" value="SNF2-like_sf"/>
</dbReference>
<dbReference type="InterPro" id="IPR027417">
    <property type="entry name" value="P-loop_NTPase"/>
</dbReference>
<gene>
    <name evidence="10" type="ORF">POM88_031091</name>
</gene>
<feature type="compositionally biased region" description="Polar residues" evidence="7">
    <location>
        <begin position="48"/>
        <end position="58"/>
    </location>
</feature>
<dbReference type="GO" id="GO:0080188">
    <property type="term" value="P:gene silencing by siRNA-directed DNA methylation"/>
    <property type="evidence" value="ECO:0007669"/>
    <property type="project" value="InterPro"/>
</dbReference>
<evidence type="ECO:0000259" key="8">
    <source>
        <dbReference type="PROSITE" id="PS51192"/>
    </source>
</evidence>
<dbReference type="PROSITE" id="PS51194">
    <property type="entry name" value="HELICASE_CTER"/>
    <property type="match status" value="1"/>
</dbReference>
<dbReference type="AlphaFoldDB" id="A0AAD8MJZ7"/>
<dbReference type="InterPro" id="IPR044567">
    <property type="entry name" value="CLSY/DRD1"/>
</dbReference>
<evidence type="ECO:0000259" key="9">
    <source>
        <dbReference type="PROSITE" id="PS51194"/>
    </source>
</evidence>
<feature type="region of interest" description="Disordered" evidence="7">
    <location>
        <begin position="17"/>
        <end position="109"/>
    </location>
</feature>
<keyword evidence="11" id="KW-1185">Reference proteome</keyword>
<feature type="domain" description="Helicase ATP-binding" evidence="8">
    <location>
        <begin position="584"/>
        <end position="787"/>
    </location>
</feature>
<dbReference type="InterPro" id="IPR001650">
    <property type="entry name" value="Helicase_C-like"/>
</dbReference>
<dbReference type="EMBL" id="JAUIZM010000007">
    <property type="protein sequence ID" value="KAK1374898.1"/>
    <property type="molecule type" value="Genomic_DNA"/>
</dbReference>
<dbReference type="SMART" id="SM00490">
    <property type="entry name" value="HELICc"/>
    <property type="match status" value="1"/>
</dbReference>
<keyword evidence="3" id="KW-0378">Hydrolase</keyword>
<evidence type="ECO:0000256" key="6">
    <source>
        <dbReference type="ARBA" id="ARBA00023242"/>
    </source>
</evidence>
<feature type="domain" description="Helicase C-terminal" evidence="9">
    <location>
        <begin position="913"/>
        <end position="1065"/>
    </location>
</feature>
<evidence type="ECO:0000256" key="7">
    <source>
        <dbReference type="SAM" id="MobiDB-lite"/>
    </source>
</evidence>
<feature type="region of interest" description="Disordered" evidence="7">
    <location>
        <begin position="180"/>
        <end position="345"/>
    </location>
</feature>
<feature type="compositionally biased region" description="Acidic residues" evidence="7">
    <location>
        <begin position="200"/>
        <end position="211"/>
    </location>
</feature>
<keyword evidence="5" id="KW-0067">ATP-binding</keyword>
<dbReference type="InterPro" id="IPR049730">
    <property type="entry name" value="SNF2/RAD54-like_C"/>
</dbReference>
<dbReference type="InterPro" id="IPR000330">
    <property type="entry name" value="SNF2_N"/>
</dbReference>
<evidence type="ECO:0000313" key="11">
    <source>
        <dbReference type="Proteomes" id="UP001237642"/>
    </source>
</evidence>
<dbReference type="GO" id="GO:0004386">
    <property type="term" value="F:helicase activity"/>
    <property type="evidence" value="ECO:0007669"/>
    <property type="project" value="UniProtKB-KW"/>
</dbReference>
<dbReference type="GO" id="GO:0016787">
    <property type="term" value="F:hydrolase activity"/>
    <property type="evidence" value="ECO:0007669"/>
    <property type="project" value="UniProtKB-KW"/>
</dbReference>
<proteinExistence type="predicted"/>
<organism evidence="10 11">
    <name type="scientific">Heracleum sosnowskyi</name>
    <dbReference type="NCBI Taxonomy" id="360622"/>
    <lineage>
        <taxon>Eukaryota</taxon>
        <taxon>Viridiplantae</taxon>
        <taxon>Streptophyta</taxon>
        <taxon>Embryophyta</taxon>
        <taxon>Tracheophyta</taxon>
        <taxon>Spermatophyta</taxon>
        <taxon>Magnoliopsida</taxon>
        <taxon>eudicotyledons</taxon>
        <taxon>Gunneridae</taxon>
        <taxon>Pentapetalae</taxon>
        <taxon>asterids</taxon>
        <taxon>campanulids</taxon>
        <taxon>Apiales</taxon>
        <taxon>Apiaceae</taxon>
        <taxon>Apioideae</taxon>
        <taxon>apioid superclade</taxon>
        <taxon>Tordylieae</taxon>
        <taxon>Tordyliinae</taxon>
        <taxon>Heracleum</taxon>
    </lineage>
</organism>
<feature type="compositionally biased region" description="Basic and acidic residues" evidence="7">
    <location>
        <begin position="284"/>
        <end position="294"/>
    </location>
</feature>
<evidence type="ECO:0000256" key="4">
    <source>
        <dbReference type="ARBA" id="ARBA00022806"/>
    </source>
</evidence>
<dbReference type="GO" id="GO:0005524">
    <property type="term" value="F:ATP binding"/>
    <property type="evidence" value="ECO:0007669"/>
    <property type="project" value="UniProtKB-KW"/>
</dbReference>
<protein>
    <submittedName>
        <fullName evidence="10">SNF2 domain-containing protein CLASSY 4-like</fullName>
    </submittedName>
</protein>